<keyword evidence="3" id="KW-0949">S-adenosyl-L-methionine</keyword>
<dbReference type="AlphaFoldDB" id="A0AA37NXX8"/>
<dbReference type="InterPro" id="IPR058240">
    <property type="entry name" value="rSAM_sf"/>
</dbReference>
<evidence type="ECO:0000256" key="2">
    <source>
        <dbReference type="ARBA" id="ARBA00022485"/>
    </source>
</evidence>
<dbReference type="GO" id="GO:0070475">
    <property type="term" value="P:rRNA base methylation"/>
    <property type="evidence" value="ECO:0007669"/>
    <property type="project" value="TreeGrafter"/>
</dbReference>
<dbReference type="PROSITE" id="PS51918">
    <property type="entry name" value="RADICAL_SAM"/>
    <property type="match status" value="1"/>
</dbReference>
<dbReference type="GO" id="GO:0003824">
    <property type="term" value="F:catalytic activity"/>
    <property type="evidence" value="ECO:0007669"/>
    <property type="project" value="InterPro"/>
</dbReference>
<dbReference type="Proteomes" id="UP001055114">
    <property type="component" value="Unassembled WGS sequence"/>
</dbReference>
<evidence type="ECO:0000256" key="5">
    <source>
        <dbReference type="ARBA" id="ARBA00023004"/>
    </source>
</evidence>
<dbReference type="GO" id="GO:0046872">
    <property type="term" value="F:metal ion binding"/>
    <property type="evidence" value="ECO:0007669"/>
    <property type="project" value="UniProtKB-KW"/>
</dbReference>
<evidence type="ECO:0000256" key="4">
    <source>
        <dbReference type="ARBA" id="ARBA00022723"/>
    </source>
</evidence>
<reference evidence="8" key="2">
    <citation type="submission" date="2022-01" db="EMBL/GenBank/DDBJ databases">
        <title>Novel bile acid biosynthetic pathways are enriched in the microbiome of centenarians.</title>
        <authorList>
            <person name="Sato Y."/>
            <person name="Atarashi K."/>
            <person name="Plichta R.D."/>
            <person name="Arai Y."/>
            <person name="Sasajima S."/>
            <person name="Kearney M.S."/>
            <person name="Suda W."/>
            <person name="Takeshita K."/>
            <person name="Sasaki T."/>
            <person name="Okamoto S."/>
            <person name="Skelly N.A."/>
            <person name="Okamura Y."/>
            <person name="Vlamakis H."/>
            <person name="Li Y."/>
            <person name="Tanoue T."/>
            <person name="Takei H."/>
            <person name="Nittono H."/>
            <person name="Narushima S."/>
            <person name="Irie J."/>
            <person name="Itoh H."/>
            <person name="Moriya K."/>
            <person name="Sugiura Y."/>
            <person name="Suematsu M."/>
            <person name="Moritoki N."/>
            <person name="Shibata S."/>
            <person name="Littman R.D."/>
            <person name="Fischbach A.M."/>
            <person name="Uwamino Y."/>
            <person name="Inoue T."/>
            <person name="Honda A."/>
            <person name="Hattori M."/>
            <person name="Murai T."/>
            <person name="Xavier J.R."/>
            <person name="Hirose N."/>
            <person name="Honda K."/>
        </authorList>
    </citation>
    <scope>NUCLEOTIDE SEQUENCE</scope>
    <source>
        <strain evidence="8">CE91-St3</strain>
    </source>
</reference>
<dbReference type="SUPFAM" id="SSF102114">
    <property type="entry name" value="Radical SAM enzymes"/>
    <property type="match status" value="1"/>
</dbReference>
<dbReference type="EMBL" id="WNCN01000025">
    <property type="protein sequence ID" value="MTU40912.1"/>
    <property type="molecule type" value="Genomic_DNA"/>
</dbReference>
<evidence type="ECO:0000313" key="9">
    <source>
        <dbReference type="EMBL" id="MTU40912.1"/>
    </source>
</evidence>
<accession>A0AA37NXX8</accession>
<dbReference type="Proteomes" id="UP000434916">
    <property type="component" value="Unassembled WGS sequence"/>
</dbReference>
<keyword evidence="2" id="KW-0004">4Fe-4S</keyword>
<proteinExistence type="predicted"/>
<evidence type="ECO:0000259" key="7">
    <source>
        <dbReference type="PROSITE" id="PS51918"/>
    </source>
</evidence>
<evidence type="ECO:0000256" key="6">
    <source>
        <dbReference type="ARBA" id="ARBA00023014"/>
    </source>
</evidence>
<sequence length="260" mass="29669">MNIVKSKSFKNGTVYCLRLEDGMLVETTDTFLPYYTKDAIGRKQNFLDNDNLGSRSERWMIGVSTMSGCPVRCKFCATGNMKRYRNLTADEIVGQVEFAIEQAGFDPCDANEFKINYTRMGEPFLNIEAVKEAIGRISEIYPNTHHYVSTIGIKGSDFSFVKGNVTLQISLHSFDEEKRNWLIPYPKKMSIEELGRIRTESNLKTTINLTLVNESDFDTEKLEKYFDKEYFFVKLSPINPNNISEKNNLGNGIIEGVNLV</sequence>
<reference evidence="9 10" key="1">
    <citation type="journal article" date="2019" name="Nat. Med.">
        <title>A library of human gut bacterial isolates paired with longitudinal multiomics data enables mechanistic microbiome research.</title>
        <authorList>
            <person name="Poyet M."/>
            <person name="Groussin M."/>
            <person name="Gibbons S.M."/>
            <person name="Avila-Pacheco J."/>
            <person name="Jiang X."/>
            <person name="Kearney S.M."/>
            <person name="Perrotta A.R."/>
            <person name="Berdy B."/>
            <person name="Zhao S."/>
            <person name="Lieberman T.D."/>
            <person name="Swanson P.K."/>
            <person name="Smith M."/>
            <person name="Roesemann S."/>
            <person name="Alexander J.E."/>
            <person name="Rich S.A."/>
            <person name="Livny J."/>
            <person name="Vlamakis H."/>
            <person name="Clish C."/>
            <person name="Bullock K."/>
            <person name="Deik A."/>
            <person name="Scott J."/>
            <person name="Pierce K.A."/>
            <person name="Xavier R.J."/>
            <person name="Alm E.J."/>
        </authorList>
    </citation>
    <scope>NUCLEOTIDE SEQUENCE [LARGE SCALE GENOMIC DNA]</scope>
    <source>
        <strain evidence="9 10">BIOML-A29</strain>
    </source>
</reference>
<dbReference type="PANTHER" id="PTHR30544:SF5">
    <property type="entry name" value="RADICAL SAM CORE DOMAIN-CONTAINING PROTEIN"/>
    <property type="match status" value="1"/>
</dbReference>
<evidence type="ECO:0000313" key="10">
    <source>
        <dbReference type="Proteomes" id="UP000434916"/>
    </source>
</evidence>
<dbReference type="SFLD" id="SFLDS00029">
    <property type="entry name" value="Radical_SAM"/>
    <property type="match status" value="1"/>
</dbReference>
<protein>
    <submittedName>
        <fullName evidence="9">Radical SAM protein</fullName>
    </submittedName>
</protein>
<dbReference type="GO" id="GO:0030488">
    <property type="term" value="P:tRNA methylation"/>
    <property type="evidence" value="ECO:0007669"/>
    <property type="project" value="TreeGrafter"/>
</dbReference>
<evidence type="ECO:0000256" key="3">
    <source>
        <dbReference type="ARBA" id="ARBA00022691"/>
    </source>
</evidence>
<keyword evidence="5" id="KW-0408">Iron</keyword>
<evidence type="ECO:0000313" key="11">
    <source>
        <dbReference type="Proteomes" id="UP001055114"/>
    </source>
</evidence>
<organism evidence="8 11">
    <name type="scientific">Parabacteroides merdae</name>
    <dbReference type="NCBI Taxonomy" id="46503"/>
    <lineage>
        <taxon>Bacteria</taxon>
        <taxon>Pseudomonadati</taxon>
        <taxon>Bacteroidota</taxon>
        <taxon>Bacteroidia</taxon>
        <taxon>Bacteroidales</taxon>
        <taxon>Tannerellaceae</taxon>
        <taxon>Parabacteroides</taxon>
    </lineage>
</organism>
<dbReference type="CDD" id="cd01335">
    <property type="entry name" value="Radical_SAM"/>
    <property type="match status" value="1"/>
</dbReference>
<keyword evidence="10" id="KW-1185">Reference proteome</keyword>
<dbReference type="GO" id="GO:0051539">
    <property type="term" value="F:4 iron, 4 sulfur cluster binding"/>
    <property type="evidence" value="ECO:0007669"/>
    <property type="project" value="UniProtKB-KW"/>
</dbReference>
<dbReference type="Pfam" id="PF04055">
    <property type="entry name" value="Radical_SAM"/>
    <property type="match status" value="1"/>
</dbReference>
<keyword evidence="6" id="KW-0411">Iron-sulfur</keyword>
<keyword evidence="4" id="KW-0479">Metal-binding</keyword>
<dbReference type="EMBL" id="BQNZ01000001">
    <property type="protein sequence ID" value="GKH71479.1"/>
    <property type="molecule type" value="Genomic_DNA"/>
</dbReference>
<dbReference type="PANTHER" id="PTHR30544">
    <property type="entry name" value="23S RRNA METHYLTRANSFERASE"/>
    <property type="match status" value="1"/>
</dbReference>
<dbReference type="InterPro" id="IPR013785">
    <property type="entry name" value="Aldolase_TIM"/>
</dbReference>
<evidence type="ECO:0000313" key="8">
    <source>
        <dbReference type="EMBL" id="GKH71479.1"/>
    </source>
</evidence>
<dbReference type="RefSeq" id="WP_122116230.1">
    <property type="nucleotide sequence ID" value="NZ_BAABYG010000001.1"/>
</dbReference>
<name>A0AA37NXX8_9BACT</name>
<comment type="cofactor">
    <cofactor evidence="1">
        <name>[4Fe-4S] cluster</name>
        <dbReference type="ChEBI" id="CHEBI:49883"/>
    </cofactor>
</comment>
<dbReference type="InterPro" id="IPR007197">
    <property type="entry name" value="rSAM"/>
</dbReference>
<comment type="caution">
    <text evidence="8">The sequence shown here is derived from an EMBL/GenBank/DDBJ whole genome shotgun (WGS) entry which is preliminary data.</text>
</comment>
<feature type="domain" description="Radical SAM core" evidence="7">
    <location>
        <begin position="55"/>
        <end position="260"/>
    </location>
</feature>
<evidence type="ECO:0000256" key="1">
    <source>
        <dbReference type="ARBA" id="ARBA00001966"/>
    </source>
</evidence>
<dbReference type="Gene3D" id="3.20.20.70">
    <property type="entry name" value="Aldolase class I"/>
    <property type="match status" value="1"/>
</dbReference>
<dbReference type="InterPro" id="IPR040072">
    <property type="entry name" value="Methyltransferase_A"/>
</dbReference>
<gene>
    <name evidence="8" type="ORF">CE91St3_13420</name>
    <name evidence="9" type="ORF">GMD82_15940</name>
</gene>